<keyword evidence="1" id="KW-0614">Plasmid</keyword>
<dbReference type="AlphaFoldDB" id="A0AA47KNQ0"/>
<name>A0AA47KNQ0_9GAMM</name>
<proteinExistence type="predicted"/>
<reference evidence="1" key="1">
    <citation type="submission" date="2022-09" db="EMBL/GenBank/DDBJ databases">
        <authorList>
            <person name="Li Z.-J."/>
        </authorList>
    </citation>
    <scope>NUCLEOTIDE SEQUENCE</scope>
    <source>
        <strain evidence="1">TGB11</strain>
        <plasmid evidence="1">unnamed</plasmid>
    </source>
</reference>
<gene>
    <name evidence="1" type="ORF">N8M53_15180</name>
</gene>
<geneLocation type="plasmid" evidence="1 2">
    <name>unnamed</name>
</geneLocation>
<dbReference type="RefSeq" id="WP_269580184.1">
    <property type="nucleotide sequence ID" value="NZ_CP114589.1"/>
</dbReference>
<evidence type="ECO:0000313" key="1">
    <source>
        <dbReference type="EMBL" id="WBA10148.1"/>
    </source>
</evidence>
<sequence>MIAPAVISHFDIKQRWMACHVKKAQFPTKESLAGFDIYHAAAHPPQPFDKPNAPTHQPLTLYWVDNHPLMIQYAKLQAQQWPESDRANMLAYFAQLALEDGVEIADATVSLCIGTLNGETCAAAMRVDTVLDGQAVSGIYDVVAPDENAQAQLLYALTQDESGDDRLWVIAR</sequence>
<dbReference type="Proteomes" id="UP001164748">
    <property type="component" value="Plasmid unnamed"/>
</dbReference>
<organism evidence="1 2">
    <name type="scientific">Salinivibrio kushneri</name>
    <dbReference type="NCBI Taxonomy" id="1908198"/>
    <lineage>
        <taxon>Bacteria</taxon>
        <taxon>Pseudomonadati</taxon>
        <taxon>Pseudomonadota</taxon>
        <taxon>Gammaproteobacteria</taxon>
        <taxon>Vibrionales</taxon>
        <taxon>Vibrionaceae</taxon>
        <taxon>Salinivibrio</taxon>
    </lineage>
</organism>
<accession>A0AA47KNQ0</accession>
<protein>
    <submittedName>
        <fullName evidence="1">Uncharacterized protein</fullName>
    </submittedName>
</protein>
<evidence type="ECO:0000313" key="2">
    <source>
        <dbReference type="Proteomes" id="UP001164748"/>
    </source>
</evidence>
<dbReference type="EMBL" id="CP114589">
    <property type="protein sequence ID" value="WBA10148.1"/>
    <property type="molecule type" value="Genomic_DNA"/>
</dbReference>